<dbReference type="Gene3D" id="3.40.190.10">
    <property type="entry name" value="Periplasmic binding protein-like II"/>
    <property type="match status" value="2"/>
</dbReference>
<sequence>MINLARFDPHLLYIFYILYQEKNASRAAERLMISQPGLAHKLNKLRQEWKDPLFIKSSKGLTPTPKAHLLAPKVTKLIHHLDIFYQEIFEKDFLTRHEKIVLYTTDYMEQKLLPSLLYMLQEKAPNITIITRNTQGKLPKNELENGECDLAIAGFYKNLPDTFRQQKLFEEPFVVLCRKNNPEIKGELTLDNYLSSKHIVTTLNGDLFSLIDKELAKHNQKRNIIAGVSSFLSTIEIVRHNDFLVTCLKSIATLVTDANPELIYYPLPIEVKPVEMMQIWHERTHEDPLRSWLRQAIKLKLSEEII</sequence>
<dbReference type="PANTHER" id="PTHR30118:SF15">
    <property type="entry name" value="TRANSCRIPTIONAL REGULATORY PROTEIN"/>
    <property type="match status" value="1"/>
</dbReference>
<keyword evidence="7" id="KW-1185">Reference proteome</keyword>
<evidence type="ECO:0000256" key="4">
    <source>
        <dbReference type="ARBA" id="ARBA00023163"/>
    </source>
</evidence>
<evidence type="ECO:0000256" key="1">
    <source>
        <dbReference type="ARBA" id="ARBA00009437"/>
    </source>
</evidence>
<dbReference type="SUPFAM" id="SSF46785">
    <property type="entry name" value="Winged helix' DNA-binding domain"/>
    <property type="match status" value="1"/>
</dbReference>
<dbReference type="PANTHER" id="PTHR30118">
    <property type="entry name" value="HTH-TYPE TRANSCRIPTIONAL REGULATOR LEUO-RELATED"/>
    <property type="match status" value="1"/>
</dbReference>
<evidence type="ECO:0000256" key="2">
    <source>
        <dbReference type="ARBA" id="ARBA00023015"/>
    </source>
</evidence>
<dbReference type="CDD" id="cd08417">
    <property type="entry name" value="PBP2_Nitroaromatics_like"/>
    <property type="match status" value="1"/>
</dbReference>
<dbReference type="InterPro" id="IPR000847">
    <property type="entry name" value="LysR_HTH_N"/>
</dbReference>
<evidence type="ECO:0000313" key="7">
    <source>
        <dbReference type="Proteomes" id="UP000242642"/>
    </source>
</evidence>
<accession>A0A1H9Y7W9</accession>
<keyword evidence="4" id="KW-0804">Transcription</keyword>
<dbReference type="GO" id="GO:0003677">
    <property type="term" value="F:DNA binding"/>
    <property type="evidence" value="ECO:0007669"/>
    <property type="project" value="UniProtKB-KW"/>
</dbReference>
<gene>
    <name evidence="6" type="ORF">SAMN02583745_00112</name>
</gene>
<feature type="domain" description="HTH lysR-type" evidence="5">
    <location>
        <begin position="7"/>
        <end position="64"/>
    </location>
</feature>
<dbReference type="STRING" id="1123402.SAMN02583745_00112"/>
<dbReference type="EMBL" id="FOHV01000001">
    <property type="protein sequence ID" value="SES65038.1"/>
    <property type="molecule type" value="Genomic_DNA"/>
</dbReference>
<keyword evidence="2" id="KW-0805">Transcription regulation</keyword>
<name>A0A1H9Y7W9_9GAMM</name>
<evidence type="ECO:0000259" key="5">
    <source>
        <dbReference type="PROSITE" id="PS50931"/>
    </source>
</evidence>
<dbReference type="RefSeq" id="WP_218139434.1">
    <property type="nucleotide sequence ID" value="NZ_FOHV01000001.1"/>
</dbReference>
<reference evidence="7" key="1">
    <citation type="submission" date="2016-10" db="EMBL/GenBank/DDBJ databases">
        <authorList>
            <person name="Varghese N."/>
            <person name="Submissions S."/>
        </authorList>
    </citation>
    <scope>NUCLEOTIDE SEQUENCE [LARGE SCALE GENOMIC DNA]</scope>
    <source>
        <strain evidence="7">DSM 18579</strain>
    </source>
</reference>
<dbReference type="PROSITE" id="PS50931">
    <property type="entry name" value="HTH_LYSR"/>
    <property type="match status" value="1"/>
</dbReference>
<dbReference type="InterPro" id="IPR050389">
    <property type="entry name" value="LysR-type_TF"/>
</dbReference>
<dbReference type="Pfam" id="PF03466">
    <property type="entry name" value="LysR_substrate"/>
    <property type="match status" value="1"/>
</dbReference>
<comment type="similarity">
    <text evidence="1">Belongs to the LysR transcriptional regulatory family.</text>
</comment>
<dbReference type="InterPro" id="IPR036388">
    <property type="entry name" value="WH-like_DNA-bd_sf"/>
</dbReference>
<dbReference type="Proteomes" id="UP000242642">
    <property type="component" value="Unassembled WGS sequence"/>
</dbReference>
<proteinExistence type="inferred from homology"/>
<dbReference type="InterPro" id="IPR037402">
    <property type="entry name" value="YidZ_PBP2"/>
</dbReference>
<evidence type="ECO:0000313" key="6">
    <source>
        <dbReference type="EMBL" id="SES65038.1"/>
    </source>
</evidence>
<protein>
    <submittedName>
        <fullName evidence="6">DNA-binding transcriptional regulator, LysR family</fullName>
    </submittedName>
</protein>
<dbReference type="Gene3D" id="1.10.10.10">
    <property type="entry name" value="Winged helix-like DNA-binding domain superfamily/Winged helix DNA-binding domain"/>
    <property type="match status" value="1"/>
</dbReference>
<dbReference type="InterPro" id="IPR036390">
    <property type="entry name" value="WH_DNA-bd_sf"/>
</dbReference>
<keyword evidence="3 6" id="KW-0238">DNA-binding</keyword>
<dbReference type="Pfam" id="PF00126">
    <property type="entry name" value="HTH_1"/>
    <property type="match status" value="1"/>
</dbReference>
<dbReference type="AlphaFoldDB" id="A0A1H9Y7W9"/>
<dbReference type="GO" id="GO:0003700">
    <property type="term" value="F:DNA-binding transcription factor activity"/>
    <property type="evidence" value="ECO:0007669"/>
    <property type="project" value="InterPro"/>
</dbReference>
<dbReference type="InterPro" id="IPR005119">
    <property type="entry name" value="LysR_subst-bd"/>
</dbReference>
<organism evidence="6 7">
    <name type="scientific">Thorsellia anophelis DSM 18579</name>
    <dbReference type="NCBI Taxonomy" id="1123402"/>
    <lineage>
        <taxon>Bacteria</taxon>
        <taxon>Pseudomonadati</taxon>
        <taxon>Pseudomonadota</taxon>
        <taxon>Gammaproteobacteria</taxon>
        <taxon>Enterobacterales</taxon>
        <taxon>Thorselliaceae</taxon>
        <taxon>Thorsellia</taxon>
    </lineage>
</organism>
<evidence type="ECO:0000256" key="3">
    <source>
        <dbReference type="ARBA" id="ARBA00023125"/>
    </source>
</evidence>
<dbReference type="SUPFAM" id="SSF53850">
    <property type="entry name" value="Periplasmic binding protein-like II"/>
    <property type="match status" value="1"/>
</dbReference>